<dbReference type="GO" id="GO:0009088">
    <property type="term" value="P:threonine biosynthetic process"/>
    <property type="evidence" value="ECO:0007669"/>
    <property type="project" value="UniProtKB-UniPathway"/>
</dbReference>
<feature type="domain" description="ACT" evidence="19">
    <location>
        <begin position="267"/>
        <end position="352"/>
    </location>
</feature>
<gene>
    <name evidence="20" type="ORF">SAMN05216215_1017113</name>
</gene>
<dbReference type="PANTHER" id="PTHR21499">
    <property type="entry name" value="ASPARTATE KINASE"/>
    <property type="match status" value="1"/>
</dbReference>
<dbReference type="FunFam" id="3.40.1160.10:FF:000002">
    <property type="entry name" value="Aspartokinase"/>
    <property type="match status" value="1"/>
</dbReference>
<comment type="pathway">
    <text evidence="3 18">Amino-acid biosynthesis; L-methionine biosynthesis via de novo pathway; L-homoserine from L-aspartate: step 1/3.</text>
</comment>
<feature type="binding site" evidence="16">
    <location>
        <position position="47"/>
    </location>
    <ligand>
        <name>substrate</name>
    </ligand>
</feature>
<evidence type="ECO:0000313" key="20">
    <source>
        <dbReference type="EMBL" id="SDX92948.1"/>
    </source>
</evidence>
<dbReference type="Pfam" id="PF22468">
    <property type="entry name" value="ACT_9"/>
    <property type="match status" value="2"/>
</dbReference>
<comment type="pathway">
    <text evidence="2 18">Amino-acid biosynthesis; L-lysine biosynthesis via DAP pathway; (S)-tetrahydrodipicolinate from L-aspartate: step 1/4.</text>
</comment>
<feature type="binding site" evidence="16">
    <location>
        <begin position="174"/>
        <end position="175"/>
    </location>
    <ligand>
        <name>ATP</name>
        <dbReference type="ChEBI" id="CHEBI:30616"/>
    </ligand>
</feature>
<keyword evidence="11 17" id="KW-0418">Kinase</keyword>
<dbReference type="InterPro" id="IPR041740">
    <property type="entry name" value="AKii-LysC-BS"/>
</dbReference>
<evidence type="ECO:0000256" key="1">
    <source>
        <dbReference type="ARBA" id="ARBA00002843"/>
    </source>
</evidence>
<dbReference type="Pfam" id="PF00696">
    <property type="entry name" value="AA_kinase"/>
    <property type="match status" value="1"/>
</dbReference>
<dbReference type="CDD" id="cd04261">
    <property type="entry name" value="AAK_AKii-LysC-BS"/>
    <property type="match status" value="1"/>
</dbReference>
<comment type="similarity">
    <text evidence="5 17">Belongs to the aspartokinase family.</text>
</comment>
<feature type="binding site" evidence="16">
    <location>
        <begin position="7"/>
        <end position="10"/>
    </location>
    <ligand>
        <name>ATP</name>
        <dbReference type="ChEBI" id="CHEBI:30616"/>
    </ligand>
</feature>
<dbReference type="OrthoDB" id="9799110at2"/>
<evidence type="ECO:0000256" key="13">
    <source>
        <dbReference type="ARBA" id="ARBA00022915"/>
    </source>
</evidence>
<feature type="binding site" evidence="16">
    <location>
        <position position="74"/>
    </location>
    <ligand>
        <name>substrate</name>
    </ligand>
</feature>
<dbReference type="InterPro" id="IPR001057">
    <property type="entry name" value="Glu/AcGlu_kinase"/>
</dbReference>
<dbReference type="InterPro" id="IPR001341">
    <property type="entry name" value="Asp_kinase"/>
</dbReference>
<feature type="binding site" evidence="16">
    <location>
        <begin position="210"/>
        <end position="211"/>
    </location>
    <ligand>
        <name>ATP</name>
        <dbReference type="ChEBI" id="CHEBI:30616"/>
    </ligand>
</feature>
<dbReference type="PRINTS" id="PR00474">
    <property type="entry name" value="GLU5KINASE"/>
</dbReference>
<dbReference type="InterPro" id="IPR036393">
    <property type="entry name" value="AceGlu_kinase-like_sf"/>
</dbReference>
<evidence type="ECO:0000256" key="15">
    <source>
        <dbReference type="ARBA" id="ARBA00047872"/>
    </source>
</evidence>
<comment type="function">
    <text evidence="1">Catalyzes the phosphorylation of the beta-carboxyl group of aspartic acid with ATP to yield 4-phospho-L-aspartate, which is involved in the branched biosynthetic pathway leading to the biosynthesis of amino acids lysine, threonine, isoleucine and methionine.</text>
</comment>
<sequence>MALVVQKYGGSSLESADRIKRVAERIVETRKAGHDVVVVCSAMGDTTDELLDLAKQVNPAPPERELDMLLTAGERISNALVAMAIESLGAEARSFSGSQAGVITTSAHQNARIIDVTPGRVQEALEQGQVVLIAGFQGVSQDTKDITTLGRGGSDTTAVAVAAAMNADVCEIYTDVDGVYTADPRIVPDAQHLERITYEEMLEMAATGAKVLHLRAVEYARRYGVPLHVRSSYSPKPGTIVSGSVEDLSVEQAMITGVSHDRSEAKVTVRGVPDNPGVAGRIFRVVADAEIDIDMVLQNVSSTSSGLTDITFTVARSNGEVAVTELEKIKDEVGFEQVVYDDKVGKVSLVGAGMRSHPGVTATFCEALSNAGVNIDIINTSEIRISVLIRDTQLDDAVRALHDAFELGSDEEAVVYAGSGR</sequence>
<dbReference type="InterPro" id="IPR054352">
    <property type="entry name" value="ACT_Aspartokinase"/>
</dbReference>
<dbReference type="InterPro" id="IPR002912">
    <property type="entry name" value="ACT_dom"/>
</dbReference>
<accession>A0A1H3FRD7</accession>
<evidence type="ECO:0000256" key="16">
    <source>
        <dbReference type="PIRSR" id="PIRSR000726-1"/>
    </source>
</evidence>
<dbReference type="RefSeq" id="WP_093267339.1">
    <property type="nucleotide sequence ID" value="NZ_FNOK01000017.1"/>
</dbReference>
<protein>
    <recommendedName>
        <fullName evidence="7 17">Aspartokinase</fullName>
        <ecNumber evidence="6 17">2.7.2.4</ecNumber>
    </recommendedName>
</protein>
<evidence type="ECO:0000256" key="9">
    <source>
        <dbReference type="ARBA" id="ARBA00022679"/>
    </source>
</evidence>
<feature type="binding site" evidence="16">
    <location>
        <position position="185"/>
    </location>
    <ligand>
        <name>ATP</name>
        <dbReference type="ChEBI" id="CHEBI:30616"/>
    </ligand>
</feature>
<dbReference type="GO" id="GO:0005524">
    <property type="term" value="F:ATP binding"/>
    <property type="evidence" value="ECO:0007669"/>
    <property type="project" value="UniProtKB-KW"/>
</dbReference>
<dbReference type="PROSITE" id="PS51671">
    <property type="entry name" value="ACT"/>
    <property type="match status" value="1"/>
</dbReference>
<evidence type="ECO:0000256" key="7">
    <source>
        <dbReference type="ARBA" id="ARBA00016273"/>
    </source>
</evidence>
<dbReference type="AlphaFoldDB" id="A0A1H3FRD7"/>
<comment type="catalytic activity">
    <reaction evidence="15 17">
        <text>L-aspartate + ATP = 4-phospho-L-aspartate + ADP</text>
        <dbReference type="Rhea" id="RHEA:23776"/>
        <dbReference type="ChEBI" id="CHEBI:29991"/>
        <dbReference type="ChEBI" id="CHEBI:30616"/>
        <dbReference type="ChEBI" id="CHEBI:57535"/>
        <dbReference type="ChEBI" id="CHEBI:456216"/>
        <dbReference type="EC" id="2.7.2.4"/>
    </reaction>
</comment>
<evidence type="ECO:0000256" key="3">
    <source>
        <dbReference type="ARBA" id="ARBA00004986"/>
    </source>
</evidence>
<dbReference type="InterPro" id="IPR045865">
    <property type="entry name" value="ACT-like_dom_sf"/>
</dbReference>
<keyword evidence="12 16" id="KW-0067">ATP-binding</keyword>
<dbReference type="FunFam" id="3.30.2130.10:FF:000002">
    <property type="entry name" value="Aspartokinase"/>
    <property type="match status" value="1"/>
</dbReference>
<evidence type="ECO:0000313" key="21">
    <source>
        <dbReference type="Proteomes" id="UP000199529"/>
    </source>
</evidence>
<keyword evidence="14" id="KW-0457">Lysine biosynthesis</keyword>
<dbReference type="CDD" id="cd04923">
    <property type="entry name" value="ACT_AK-LysC-DapG-like_2"/>
    <property type="match status" value="1"/>
</dbReference>
<dbReference type="PIRSF" id="PIRSF000726">
    <property type="entry name" value="Asp_kin"/>
    <property type="match status" value="1"/>
</dbReference>
<evidence type="ECO:0000256" key="5">
    <source>
        <dbReference type="ARBA" id="ARBA00010122"/>
    </source>
</evidence>
<evidence type="ECO:0000256" key="17">
    <source>
        <dbReference type="RuleBase" id="RU003448"/>
    </source>
</evidence>
<dbReference type="InterPro" id="IPR005260">
    <property type="entry name" value="Asp_kin_monofn"/>
</dbReference>
<dbReference type="UniPathway" id="UPA00050">
    <property type="reaction ID" value="UER00461"/>
</dbReference>
<dbReference type="NCBIfam" id="NF005155">
    <property type="entry name" value="PRK06635.1-4"/>
    <property type="match status" value="1"/>
</dbReference>
<dbReference type="NCBIfam" id="NF005153">
    <property type="entry name" value="PRK06635.1-1"/>
    <property type="match status" value="1"/>
</dbReference>
<dbReference type="GO" id="GO:0019877">
    <property type="term" value="P:diaminopimelate biosynthetic process"/>
    <property type="evidence" value="ECO:0007669"/>
    <property type="project" value="UniProtKB-KW"/>
</dbReference>
<dbReference type="NCBIfam" id="NF005154">
    <property type="entry name" value="PRK06635.1-2"/>
    <property type="match status" value="1"/>
</dbReference>
<dbReference type="Gene3D" id="3.30.70.260">
    <property type="match status" value="2"/>
</dbReference>
<evidence type="ECO:0000256" key="2">
    <source>
        <dbReference type="ARBA" id="ARBA00004766"/>
    </source>
</evidence>
<dbReference type="GO" id="GO:0005829">
    <property type="term" value="C:cytosol"/>
    <property type="evidence" value="ECO:0007669"/>
    <property type="project" value="TreeGrafter"/>
</dbReference>
<dbReference type="EMBL" id="FNOK01000017">
    <property type="protein sequence ID" value="SDX92948.1"/>
    <property type="molecule type" value="Genomic_DNA"/>
</dbReference>
<dbReference type="Proteomes" id="UP000199529">
    <property type="component" value="Unassembled WGS sequence"/>
</dbReference>
<comment type="pathway">
    <text evidence="4 18">Amino-acid biosynthesis; L-threonine biosynthesis; L-threonine from L-aspartate: step 1/5.</text>
</comment>
<dbReference type="GO" id="GO:0009090">
    <property type="term" value="P:homoserine biosynthetic process"/>
    <property type="evidence" value="ECO:0007669"/>
    <property type="project" value="TreeGrafter"/>
</dbReference>
<name>A0A1H3FRD7_9PSEU</name>
<feature type="binding site" evidence="16">
    <location>
        <position position="180"/>
    </location>
    <ligand>
        <name>ATP</name>
        <dbReference type="ChEBI" id="CHEBI:30616"/>
    </ligand>
</feature>
<evidence type="ECO:0000256" key="14">
    <source>
        <dbReference type="ARBA" id="ARBA00023154"/>
    </source>
</evidence>
<proteinExistence type="inferred from homology"/>
<dbReference type="GO" id="GO:0004072">
    <property type="term" value="F:aspartate kinase activity"/>
    <property type="evidence" value="ECO:0007669"/>
    <property type="project" value="UniProtKB-EC"/>
</dbReference>
<evidence type="ECO:0000256" key="11">
    <source>
        <dbReference type="ARBA" id="ARBA00022777"/>
    </source>
</evidence>
<reference evidence="21" key="1">
    <citation type="submission" date="2016-10" db="EMBL/GenBank/DDBJ databases">
        <authorList>
            <person name="Varghese N."/>
            <person name="Submissions S."/>
        </authorList>
    </citation>
    <scope>NUCLEOTIDE SEQUENCE [LARGE SCALE GENOMIC DNA]</scope>
    <source>
        <strain evidence="21">CGMCC 4.3530</strain>
    </source>
</reference>
<dbReference type="SUPFAM" id="SSF55021">
    <property type="entry name" value="ACT-like"/>
    <property type="match status" value="2"/>
</dbReference>
<dbReference type="Gene3D" id="3.40.1160.10">
    <property type="entry name" value="Acetylglutamate kinase-like"/>
    <property type="match status" value="1"/>
</dbReference>
<keyword evidence="9 17" id="KW-0808">Transferase</keyword>
<dbReference type="InterPro" id="IPR001048">
    <property type="entry name" value="Asp/Glu/Uridylate_kinase"/>
</dbReference>
<keyword evidence="10 16" id="KW-0547">Nucleotide-binding</keyword>
<keyword evidence="13" id="KW-0220">Diaminopimelate biosynthesis</keyword>
<dbReference type="PROSITE" id="PS00324">
    <property type="entry name" value="ASPARTOKINASE"/>
    <property type="match status" value="1"/>
</dbReference>
<dbReference type="NCBIfam" id="TIGR00656">
    <property type="entry name" value="asp_kin_monofn"/>
    <property type="match status" value="1"/>
</dbReference>
<evidence type="ECO:0000256" key="10">
    <source>
        <dbReference type="ARBA" id="ARBA00022741"/>
    </source>
</evidence>
<dbReference type="SUPFAM" id="SSF53633">
    <property type="entry name" value="Carbamate kinase-like"/>
    <property type="match status" value="1"/>
</dbReference>
<evidence type="ECO:0000256" key="18">
    <source>
        <dbReference type="RuleBase" id="RU004249"/>
    </source>
</evidence>
<dbReference type="InterPro" id="IPR018042">
    <property type="entry name" value="Aspartate_kinase_CS"/>
</dbReference>
<dbReference type="EC" id="2.7.2.4" evidence="6 17"/>
<evidence type="ECO:0000259" key="19">
    <source>
        <dbReference type="PROSITE" id="PS51671"/>
    </source>
</evidence>
<evidence type="ECO:0000256" key="4">
    <source>
        <dbReference type="ARBA" id="ARBA00005139"/>
    </source>
</evidence>
<organism evidence="20 21">
    <name type="scientific">Saccharopolyspora shandongensis</name>
    <dbReference type="NCBI Taxonomy" id="418495"/>
    <lineage>
        <taxon>Bacteria</taxon>
        <taxon>Bacillati</taxon>
        <taxon>Actinomycetota</taxon>
        <taxon>Actinomycetes</taxon>
        <taxon>Pseudonocardiales</taxon>
        <taxon>Pseudonocardiaceae</taxon>
        <taxon>Saccharopolyspora</taxon>
    </lineage>
</organism>
<evidence type="ECO:0000256" key="6">
    <source>
        <dbReference type="ARBA" id="ARBA00013059"/>
    </source>
</evidence>
<dbReference type="GO" id="GO:0009089">
    <property type="term" value="P:lysine biosynthetic process via diaminopimelate"/>
    <property type="evidence" value="ECO:0007669"/>
    <property type="project" value="UniProtKB-UniPathway"/>
</dbReference>
<dbReference type="PANTHER" id="PTHR21499:SF3">
    <property type="entry name" value="ASPARTOKINASE"/>
    <property type="match status" value="1"/>
</dbReference>
<dbReference type="CDD" id="cd04913">
    <property type="entry name" value="ACT_AKii-LysC-BS-like_1"/>
    <property type="match status" value="1"/>
</dbReference>
<dbReference type="UniPathway" id="UPA00051">
    <property type="reaction ID" value="UER00462"/>
</dbReference>
<keyword evidence="8 18" id="KW-0028">Amino-acid biosynthesis</keyword>
<evidence type="ECO:0000256" key="12">
    <source>
        <dbReference type="ARBA" id="ARBA00022840"/>
    </source>
</evidence>
<evidence type="ECO:0000256" key="8">
    <source>
        <dbReference type="ARBA" id="ARBA00022605"/>
    </source>
</evidence>
<dbReference type="UniPathway" id="UPA00034">
    <property type="reaction ID" value="UER00015"/>
</dbReference>
<dbReference type="STRING" id="418495.SAMN05216215_1017113"/>
<dbReference type="NCBIfam" id="TIGR00657">
    <property type="entry name" value="asp_kinases"/>
    <property type="match status" value="1"/>
</dbReference>
<keyword evidence="21" id="KW-1185">Reference proteome</keyword>